<evidence type="ECO:0000256" key="1">
    <source>
        <dbReference type="ARBA" id="ARBA00006987"/>
    </source>
</evidence>
<comment type="caution">
    <text evidence="3">The sequence shown here is derived from an EMBL/GenBank/DDBJ whole genome shotgun (WGS) entry which is preliminary data.</text>
</comment>
<protein>
    <submittedName>
        <fullName evidence="3">Tripartite tricarboxylate transporter substrate binding protein</fullName>
    </submittedName>
</protein>
<keyword evidence="4" id="KW-1185">Reference proteome</keyword>
<accession>A0ABS1TVU3</accession>
<dbReference type="InterPro" id="IPR005064">
    <property type="entry name" value="BUG"/>
</dbReference>
<dbReference type="PANTHER" id="PTHR42928">
    <property type="entry name" value="TRICARBOXYLATE-BINDING PROTEIN"/>
    <property type="match status" value="1"/>
</dbReference>
<organism evidence="3 4">
    <name type="scientific">Belnapia arida</name>
    <dbReference type="NCBI Taxonomy" id="2804533"/>
    <lineage>
        <taxon>Bacteria</taxon>
        <taxon>Pseudomonadati</taxon>
        <taxon>Pseudomonadota</taxon>
        <taxon>Alphaproteobacteria</taxon>
        <taxon>Acetobacterales</taxon>
        <taxon>Roseomonadaceae</taxon>
        <taxon>Belnapia</taxon>
    </lineage>
</organism>
<dbReference type="InterPro" id="IPR042100">
    <property type="entry name" value="Bug_dom1"/>
</dbReference>
<evidence type="ECO:0000313" key="4">
    <source>
        <dbReference type="Proteomes" id="UP000660885"/>
    </source>
</evidence>
<gene>
    <name evidence="3" type="ORF">JMJ56_01020</name>
</gene>
<dbReference type="PIRSF" id="PIRSF017082">
    <property type="entry name" value="YflP"/>
    <property type="match status" value="1"/>
</dbReference>
<keyword evidence="2" id="KW-0732">Signal</keyword>
<dbReference type="Gene3D" id="3.40.190.150">
    <property type="entry name" value="Bordetella uptake gene, domain 1"/>
    <property type="match status" value="1"/>
</dbReference>
<dbReference type="PANTHER" id="PTHR42928:SF5">
    <property type="entry name" value="BLR1237 PROTEIN"/>
    <property type="match status" value="1"/>
</dbReference>
<dbReference type="EMBL" id="JAETWB010000001">
    <property type="protein sequence ID" value="MBL6076564.1"/>
    <property type="molecule type" value="Genomic_DNA"/>
</dbReference>
<sequence length="326" mass="34145">MLKRGLQILAAGLCLALGQWAHPARAEGWPARPIRIVVVFPPGGASDIAARVLGEALAPRLGQRVVVDNRPGAGGTLAAAHVAQQPADGYTLMLSNTAPIVTSPPLYSRPGYDPLTSFTHIAYIGATPMVVVTNLQVPAQDLKGLMAWMRAQPQPVTYGTSGAGSVGHVVGTMFAQQTGIPLNHAPYRGSQPMQADLLGGSILLSFDTLPENVENIRAGRLRAHAVTAPSRAPSVPEVPTVGEAGLPNLLAQNWLGLTGPANLPPEITARLHDELNLLLQTPAIQERLAGVGIITGTRTQPEFAAYVAEQVNTIGAAVRAMGIRND</sequence>
<evidence type="ECO:0000256" key="2">
    <source>
        <dbReference type="SAM" id="SignalP"/>
    </source>
</evidence>
<proteinExistence type="inferred from homology"/>
<feature type="signal peptide" evidence="2">
    <location>
        <begin position="1"/>
        <end position="26"/>
    </location>
</feature>
<dbReference type="Pfam" id="PF03401">
    <property type="entry name" value="TctC"/>
    <property type="match status" value="1"/>
</dbReference>
<dbReference type="RefSeq" id="WP_202829747.1">
    <property type="nucleotide sequence ID" value="NZ_JAETWB010000001.1"/>
</dbReference>
<dbReference type="Proteomes" id="UP000660885">
    <property type="component" value="Unassembled WGS sequence"/>
</dbReference>
<dbReference type="CDD" id="cd07012">
    <property type="entry name" value="PBP2_Bug_TTT"/>
    <property type="match status" value="1"/>
</dbReference>
<name>A0ABS1TVU3_9PROT</name>
<comment type="similarity">
    <text evidence="1">Belongs to the UPF0065 (bug) family.</text>
</comment>
<dbReference type="Gene3D" id="3.40.190.10">
    <property type="entry name" value="Periplasmic binding protein-like II"/>
    <property type="match status" value="1"/>
</dbReference>
<feature type="chain" id="PRO_5046148747" evidence="2">
    <location>
        <begin position="27"/>
        <end position="326"/>
    </location>
</feature>
<reference evidence="3 4" key="1">
    <citation type="submission" date="2021-01" db="EMBL/GenBank/DDBJ databases">
        <title>Belnapia mucosa sp. nov. and Belnapia arida sp. nov., isolated from the Tabernas Desert (Almeria, Spain).</title>
        <authorList>
            <person name="Molina-Menor E."/>
            <person name="Vidal-Verdu A."/>
            <person name="Calonge A."/>
            <person name="Satari L."/>
            <person name="Pereto J."/>
            <person name="Porcar M."/>
        </authorList>
    </citation>
    <scope>NUCLEOTIDE SEQUENCE [LARGE SCALE GENOMIC DNA]</scope>
    <source>
        <strain evidence="3 4">T18</strain>
    </source>
</reference>
<evidence type="ECO:0000313" key="3">
    <source>
        <dbReference type="EMBL" id="MBL6076564.1"/>
    </source>
</evidence>